<keyword evidence="3" id="KW-1185">Reference proteome</keyword>
<evidence type="ECO:0000256" key="1">
    <source>
        <dbReference type="SAM" id="MobiDB-lite"/>
    </source>
</evidence>
<comment type="caution">
    <text evidence="2">The sequence shown here is derived from an EMBL/GenBank/DDBJ whole genome shotgun (WGS) entry which is preliminary data.</text>
</comment>
<proteinExistence type="predicted"/>
<dbReference type="AlphaFoldDB" id="A0A1U7HJ35"/>
<dbReference type="STRING" id="1921803.NIES593_10050"/>
<gene>
    <name evidence="2" type="ORF">NIES593_10050</name>
</gene>
<evidence type="ECO:0000313" key="3">
    <source>
        <dbReference type="Proteomes" id="UP000186868"/>
    </source>
</evidence>
<name>A0A1U7HJ35_9CYAN</name>
<feature type="region of interest" description="Disordered" evidence="1">
    <location>
        <begin position="59"/>
        <end position="80"/>
    </location>
</feature>
<feature type="compositionally biased region" description="Gly residues" evidence="1">
    <location>
        <begin position="59"/>
        <end position="70"/>
    </location>
</feature>
<dbReference type="Proteomes" id="UP000186868">
    <property type="component" value="Unassembled WGS sequence"/>
</dbReference>
<evidence type="ECO:0000313" key="2">
    <source>
        <dbReference type="EMBL" id="OKH23555.1"/>
    </source>
</evidence>
<sequence>MSIPDVPIHGRAIGINLGLEKFLTTSDGSTVERPKFLKTLPSNTNFQVFAIDIFFPSPGLGGGTGLGGGNRPSLSLMNEK</sequence>
<organism evidence="2 3">
    <name type="scientific">Hydrococcus rivularis NIES-593</name>
    <dbReference type="NCBI Taxonomy" id="1921803"/>
    <lineage>
        <taxon>Bacteria</taxon>
        <taxon>Bacillati</taxon>
        <taxon>Cyanobacteriota</taxon>
        <taxon>Cyanophyceae</taxon>
        <taxon>Pleurocapsales</taxon>
        <taxon>Hydrococcaceae</taxon>
        <taxon>Hydrococcus</taxon>
    </lineage>
</organism>
<accession>A0A1U7HJ35</accession>
<protein>
    <submittedName>
        <fullName evidence="2">Uncharacterized protein</fullName>
    </submittedName>
</protein>
<dbReference type="RefSeq" id="WP_073599452.1">
    <property type="nucleotide sequence ID" value="NZ_MRCB01000009.1"/>
</dbReference>
<reference evidence="2 3" key="1">
    <citation type="submission" date="2016-11" db="EMBL/GenBank/DDBJ databases">
        <title>Draft Genome Sequences of Nine Cyanobacterial Strains from Diverse Habitats.</title>
        <authorList>
            <person name="Zhu T."/>
            <person name="Hou S."/>
            <person name="Lu X."/>
            <person name="Hess W.R."/>
        </authorList>
    </citation>
    <scope>NUCLEOTIDE SEQUENCE [LARGE SCALE GENOMIC DNA]</scope>
    <source>
        <strain evidence="2 3">NIES-593</strain>
    </source>
</reference>
<dbReference type="EMBL" id="MRCB01000009">
    <property type="protein sequence ID" value="OKH23555.1"/>
    <property type="molecule type" value="Genomic_DNA"/>
</dbReference>